<evidence type="ECO:0000313" key="4">
    <source>
        <dbReference type="Proteomes" id="UP001445076"/>
    </source>
</evidence>
<feature type="region of interest" description="Disordered" evidence="1">
    <location>
        <begin position="1"/>
        <end position="79"/>
    </location>
</feature>
<reference evidence="3 4" key="1">
    <citation type="journal article" date="2024" name="BMC Genomics">
        <title>Genome assembly of redclaw crayfish (Cherax quadricarinatus) provides insights into its immune adaptation and hypoxia tolerance.</title>
        <authorList>
            <person name="Liu Z."/>
            <person name="Zheng J."/>
            <person name="Li H."/>
            <person name="Fang K."/>
            <person name="Wang S."/>
            <person name="He J."/>
            <person name="Zhou D."/>
            <person name="Weng S."/>
            <person name="Chi M."/>
            <person name="Gu Z."/>
            <person name="He J."/>
            <person name="Li F."/>
            <person name="Wang M."/>
        </authorList>
    </citation>
    <scope>NUCLEOTIDE SEQUENCE [LARGE SCALE GENOMIC DNA]</scope>
    <source>
        <strain evidence="3">ZL_2023a</strain>
    </source>
</reference>
<keyword evidence="2" id="KW-1133">Transmembrane helix</keyword>
<keyword evidence="2" id="KW-0812">Transmembrane</keyword>
<evidence type="ECO:0000313" key="3">
    <source>
        <dbReference type="EMBL" id="KAK8729864.1"/>
    </source>
</evidence>
<dbReference type="EMBL" id="JARKIK010000066">
    <property type="protein sequence ID" value="KAK8729857.1"/>
    <property type="molecule type" value="Genomic_DNA"/>
</dbReference>
<keyword evidence="2" id="KW-0472">Membrane</keyword>
<protein>
    <submittedName>
        <fullName evidence="3">Uncharacterized protein</fullName>
    </submittedName>
</protein>
<accession>A0AAW0WPM8</accession>
<proteinExistence type="predicted"/>
<dbReference type="EMBL" id="JARKIK010000066">
    <property type="protein sequence ID" value="KAK8729858.1"/>
    <property type="molecule type" value="Genomic_DNA"/>
</dbReference>
<gene>
    <name evidence="3" type="ORF">OTU49_008356</name>
</gene>
<dbReference type="EMBL" id="JARKIK010000066">
    <property type="protein sequence ID" value="KAK8729870.1"/>
    <property type="molecule type" value="Genomic_DNA"/>
</dbReference>
<feature type="compositionally biased region" description="Polar residues" evidence="1">
    <location>
        <begin position="49"/>
        <end position="58"/>
    </location>
</feature>
<dbReference type="EMBL" id="JARKIK010000066">
    <property type="protein sequence ID" value="KAK8729852.1"/>
    <property type="molecule type" value="Genomic_DNA"/>
</dbReference>
<reference evidence="3" key="2">
    <citation type="submission" date="2024-01" db="EMBL/GenBank/DDBJ databases">
        <authorList>
            <person name="He J."/>
            <person name="Wang M."/>
            <person name="Zheng J."/>
            <person name="Liu Z."/>
        </authorList>
    </citation>
    <scope>NUCLEOTIDE SEQUENCE</scope>
    <source>
        <strain evidence="3">ZL_2023a</strain>
        <tissue evidence="3">Muscle</tissue>
    </source>
</reference>
<feature type="transmembrane region" description="Helical" evidence="2">
    <location>
        <begin position="168"/>
        <end position="188"/>
    </location>
</feature>
<dbReference type="AlphaFoldDB" id="A0AAW0WPM8"/>
<feature type="compositionally biased region" description="Basic and acidic residues" evidence="1">
    <location>
        <begin position="19"/>
        <end position="33"/>
    </location>
</feature>
<dbReference type="EMBL" id="JARKIK010000066">
    <property type="protein sequence ID" value="KAK8729854.1"/>
    <property type="molecule type" value="Genomic_DNA"/>
</dbReference>
<dbReference type="EMBL" id="JARKIK010000066">
    <property type="protein sequence ID" value="KAK8729867.1"/>
    <property type="molecule type" value="Genomic_DNA"/>
</dbReference>
<organism evidence="3 4">
    <name type="scientific">Cherax quadricarinatus</name>
    <name type="common">Australian red claw crayfish</name>
    <dbReference type="NCBI Taxonomy" id="27406"/>
    <lineage>
        <taxon>Eukaryota</taxon>
        <taxon>Metazoa</taxon>
        <taxon>Ecdysozoa</taxon>
        <taxon>Arthropoda</taxon>
        <taxon>Crustacea</taxon>
        <taxon>Multicrustacea</taxon>
        <taxon>Malacostraca</taxon>
        <taxon>Eumalacostraca</taxon>
        <taxon>Eucarida</taxon>
        <taxon>Decapoda</taxon>
        <taxon>Pleocyemata</taxon>
        <taxon>Astacidea</taxon>
        <taxon>Parastacoidea</taxon>
        <taxon>Parastacidae</taxon>
        <taxon>Cherax</taxon>
    </lineage>
</organism>
<sequence>MAESAVDSRTIVVNPDVQNMEKETNAKDFKSKDNQTGNLKTEKRDKLKSTTQQNISEQDNVKDCPVRKENNENHNTSQEDSKVHVCHSCQHLYGKNSEIVIIPSNLNHTHDHVQHHSAFKPWKARKYEDLCACPESGREDQGNSTEHQTSVWQNLIPRNAPWWPRTKIILLVIAGILPWVFLVIYLVFTYKTSS</sequence>
<dbReference type="EMBL" id="JARKIK010000066">
    <property type="protein sequence ID" value="KAK8729869.1"/>
    <property type="molecule type" value="Genomic_DNA"/>
</dbReference>
<dbReference type="EMBL" id="JARKIK010000066">
    <property type="protein sequence ID" value="KAK8729862.1"/>
    <property type="molecule type" value="Genomic_DNA"/>
</dbReference>
<keyword evidence="4" id="KW-1185">Reference proteome</keyword>
<evidence type="ECO:0000256" key="2">
    <source>
        <dbReference type="SAM" id="Phobius"/>
    </source>
</evidence>
<dbReference type="EMBL" id="JARKIK010000066">
    <property type="protein sequence ID" value="KAK8729861.1"/>
    <property type="molecule type" value="Genomic_DNA"/>
</dbReference>
<name>A0AAW0WPM8_CHEQU</name>
<dbReference type="Proteomes" id="UP001445076">
    <property type="component" value="Unassembled WGS sequence"/>
</dbReference>
<comment type="caution">
    <text evidence="3">The sequence shown here is derived from an EMBL/GenBank/DDBJ whole genome shotgun (WGS) entry which is preliminary data.</text>
</comment>
<feature type="compositionally biased region" description="Basic and acidic residues" evidence="1">
    <location>
        <begin position="59"/>
        <end position="79"/>
    </location>
</feature>
<evidence type="ECO:0000256" key="1">
    <source>
        <dbReference type="SAM" id="MobiDB-lite"/>
    </source>
</evidence>
<dbReference type="EMBL" id="JARKIK010000066">
    <property type="protein sequence ID" value="KAK8729864.1"/>
    <property type="molecule type" value="Genomic_DNA"/>
</dbReference>